<dbReference type="EMBL" id="JBHMCG010000021">
    <property type="protein sequence ID" value="MFB9571827.1"/>
    <property type="molecule type" value="Genomic_DNA"/>
</dbReference>
<dbReference type="Proteomes" id="UP001589710">
    <property type="component" value="Unassembled WGS sequence"/>
</dbReference>
<gene>
    <name evidence="1" type="ORF">ACFFTL_05595</name>
</gene>
<name>A0ABV5R1U8_9ACTN</name>
<accession>A0ABV5R1U8</accession>
<sequence>MESGEVLCPPYRPITDRWCAAVDESGTPEVEHAIVTTVTLCDVNIEREELTGHGYSWSPLRATACTACRSVAADVDDRWPVGRRGRLASDAEGDG</sequence>
<keyword evidence="2" id="KW-1185">Reference proteome</keyword>
<protein>
    <submittedName>
        <fullName evidence="1">Uncharacterized protein</fullName>
    </submittedName>
</protein>
<evidence type="ECO:0000313" key="2">
    <source>
        <dbReference type="Proteomes" id="UP001589710"/>
    </source>
</evidence>
<organism evidence="1 2">
    <name type="scientific">Streptomyces yanii</name>
    <dbReference type="NCBI Taxonomy" id="78510"/>
    <lineage>
        <taxon>Bacteria</taxon>
        <taxon>Bacillati</taxon>
        <taxon>Actinomycetota</taxon>
        <taxon>Actinomycetes</taxon>
        <taxon>Kitasatosporales</taxon>
        <taxon>Streptomycetaceae</taxon>
        <taxon>Streptomyces</taxon>
    </lineage>
</organism>
<comment type="caution">
    <text evidence="1">The sequence shown here is derived from an EMBL/GenBank/DDBJ whole genome shotgun (WGS) entry which is preliminary data.</text>
</comment>
<evidence type="ECO:0000313" key="1">
    <source>
        <dbReference type="EMBL" id="MFB9571827.1"/>
    </source>
</evidence>
<proteinExistence type="predicted"/>
<reference evidence="1 2" key="1">
    <citation type="submission" date="2024-09" db="EMBL/GenBank/DDBJ databases">
        <authorList>
            <person name="Sun Q."/>
            <person name="Mori K."/>
        </authorList>
    </citation>
    <scope>NUCLEOTIDE SEQUENCE [LARGE SCALE GENOMIC DNA]</scope>
    <source>
        <strain evidence="1 2">JCM 3331</strain>
    </source>
</reference>
<dbReference type="RefSeq" id="WP_345519662.1">
    <property type="nucleotide sequence ID" value="NZ_BAAAXD010000055.1"/>
</dbReference>